<dbReference type="InterPro" id="IPR002347">
    <property type="entry name" value="SDR_fam"/>
</dbReference>
<accession>A0A4Y2GEK0</accession>
<organism evidence="3 4">
    <name type="scientific">Araneus ventricosus</name>
    <name type="common">Orbweaver spider</name>
    <name type="synonym">Epeira ventricosa</name>
    <dbReference type="NCBI Taxonomy" id="182803"/>
    <lineage>
        <taxon>Eukaryota</taxon>
        <taxon>Metazoa</taxon>
        <taxon>Ecdysozoa</taxon>
        <taxon>Arthropoda</taxon>
        <taxon>Chelicerata</taxon>
        <taxon>Arachnida</taxon>
        <taxon>Araneae</taxon>
        <taxon>Araneomorphae</taxon>
        <taxon>Entelegynae</taxon>
        <taxon>Araneoidea</taxon>
        <taxon>Araneidae</taxon>
        <taxon>Araneus</taxon>
    </lineage>
</organism>
<dbReference type="GO" id="GO:0016491">
    <property type="term" value="F:oxidoreductase activity"/>
    <property type="evidence" value="ECO:0007669"/>
    <property type="project" value="UniProtKB-KW"/>
</dbReference>
<keyword evidence="1" id="KW-0560">Oxidoreductase</keyword>
<dbReference type="PRINTS" id="PR00080">
    <property type="entry name" value="SDRFAMILY"/>
</dbReference>
<dbReference type="InterPro" id="IPR020904">
    <property type="entry name" value="Sc_DH/Rdtase_CS"/>
</dbReference>
<gene>
    <name evidence="3" type="primary">Hsd17b2_12</name>
    <name evidence="3" type="ORF">AVEN_244184_1</name>
</gene>
<keyword evidence="4" id="KW-1185">Reference proteome</keyword>
<protein>
    <submittedName>
        <fullName evidence="3">Estradiol 17-beta-dehydrogenase 2</fullName>
    </submittedName>
</protein>
<dbReference type="AlphaFoldDB" id="A0A4Y2GEK0"/>
<dbReference type="PANTHER" id="PTHR43313:SF1">
    <property type="entry name" value="3BETA-HYDROXYSTEROID DEHYDROGENASE DHS-16"/>
    <property type="match status" value="1"/>
</dbReference>
<comment type="similarity">
    <text evidence="2">Belongs to the short-chain dehydrogenases/reductases (SDR) family.</text>
</comment>
<evidence type="ECO:0000313" key="3">
    <source>
        <dbReference type="EMBL" id="GBM51139.1"/>
    </source>
</evidence>
<dbReference type="Gene3D" id="3.40.50.720">
    <property type="entry name" value="NAD(P)-binding Rossmann-like Domain"/>
    <property type="match status" value="1"/>
</dbReference>
<dbReference type="PROSITE" id="PS00061">
    <property type="entry name" value="ADH_SHORT"/>
    <property type="match status" value="1"/>
</dbReference>
<evidence type="ECO:0000256" key="2">
    <source>
        <dbReference type="RuleBase" id="RU000363"/>
    </source>
</evidence>
<comment type="caution">
    <text evidence="3">The sequence shown here is derived from an EMBL/GenBank/DDBJ whole genome shotgun (WGS) entry which is preliminary data.</text>
</comment>
<dbReference type="PRINTS" id="PR00081">
    <property type="entry name" value="GDHRDH"/>
</dbReference>
<name>A0A4Y2GEK0_ARAVE</name>
<dbReference type="Proteomes" id="UP000499080">
    <property type="component" value="Unassembled WGS sequence"/>
</dbReference>
<reference evidence="3 4" key="1">
    <citation type="journal article" date="2019" name="Sci. Rep.">
        <title>Orb-weaving spider Araneus ventricosus genome elucidates the spidroin gene catalogue.</title>
        <authorList>
            <person name="Kono N."/>
            <person name="Nakamura H."/>
            <person name="Ohtoshi R."/>
            <person name="Moran D.A.P."/>
            <person name="Shinohara A."/>
            <person name="Yoshida Y."/>
            <person name="Fujiwara M."/>
            <person name="Mori M."/>
            <person name="Tomita M."/>
            <person name="Arakawa K."/>
        </authorList>
    </citation>
    <scope>NUCLEOTIDE SEQUENCE [LARGE SCALE GENOMIC DNA]</scope>
</reference>
<sequence length="337" mass="37916">MKSGVRSCHPNCRSALKFVQCWLVERGPKCILNSRYNTRCARGFGKLIAQQLDSKGVQVFASCLNPNSPGADDLRKSSSSRLQLLQLDVTKDESVEKAVQFVKAKLGSSEFWAVINNAGIQKGFLTELTRIQDFQDTMEVNAFGQVRVTKAFLPLLRKSRGRVINISSIAGRFALPLCGPYTMSKFASVGFTENLRHELDMWGIQVISIEPEFFETDMTAGENIMMRVDDAFVSANEDVKKDYGTEFLKKFKTLSGRAFPPSPNMHKLLGDIESAVTLKNPDAVYKIYRNALVKSIFNFYEASPIECQILIANTYSRILGLPKPENTNKIYKNYHCY</sequence>
<dbReference type="EMBL" id="BGPR01001324">
    <property type="protein sequence ID" value="GBM51139.1"/>
    <property type="molecule type" value="Genomic_DNA"/>
</dbReference>
<evidence type="ECO:0000313" key="4">
    <source>
        <dbReference type="Proteomes" id="UP000499080"/>
    </source>
</evidence>
<evidence type="ECO:0000256" key="1">
    <source>
        <dbReference type="ARBA" id="ARBA00023002"/>
    </source>
</evidence>
<dbReference type="Pfam" id="PF00106">
    <property type="entry name" value="adh_short"/>
    <property type="match status" value="1"/>
</dbReference>
<dbReference type="OrthoDB" id="294295at2759"/>
<proteinExistence type="inferred from homology"/>
<dbReference type="PANTHER" id="PTHR43313">
    <property type="entry name" value="SHORT-CHAIN DEHYDROGENASE/REDUCTASE FAMILY 9C"/>
    <property type="match status" value="1"/>
</dbReference>
<dbReference type="SUPFAM" id="SSF51735">
    <property type="entry name" value="NAD(P)-binding Rossmann-fold domains"/>
    <property type="match status" value="1"/>
</dbReference>
<dbReference type="GO" id="GO:0008202">
    <property type="term" value="P:steroid metabolic process"/>
    <property type="evidence" value="ECO:0007669"/>
    <property type="project" value="TreeGrafter"/>
</dbReference>
<dbReference type="InterPro" id="IPR036291">
    <property type="entry name" value="NAD(P)-bd_dom_sf"/>
</dbReference>